<protein>
    <submittedName>
        <fullName evidence="2">Uncharacterized protein</fullName>
    </submittedName>
</protein>
<gene>
    <name evidence="2" type="ORF">KC01_LOCUS17306</name>
</gene>
<evidence type="ECO:0000256" key="1">
    <source>
        <dbReference type="SAM" id="MobiDB-lite"/>
    </source>
</evidence>
<evidence type="ECO:0000313" key="2">
    <source>
        <dbReference type="EMBL" id="CAL1587343.1"/>
    </source>
</evidence>
<sequence>MGAGGGPMQPGQVPQNQNFMTRAPGPGIPHGSVSQSVVVGMSNVNQVALMEEQQRQNNMMAMRATGPANQQPPVSGAPPTQGGQNQSQGQILRLSNPGANPQLRSLLLSQQQPQGGMSHMSGMMSHQGMGQQLVHPTPGGGAAMQGQWRQPLGGQMMMSGQRGAVPQPGMPQVSSVMEDEILMDLI</sequence>
<dbReference type="EMBL" id="OZ035840">
    <property type="protein sequence ID" value="CAL1587343.1"/>
    <property type="molecule type" value="Genomic_DNA"/>
</dbReference>
<feature type="region of interest" description="Disordered" evidence="1">
    <location>
        <begin position="65"/>
        <end position="101"/>
    </location>
</feature>
<accession>A0AAV2KEP3</accession>
<feature type="compositionally biased region" description="Polar residues" evidence="1">
    <location>
        <begin position="81"/>
        <end position="90"/>
    </location>
</feature>
<reference evidence="2 3" key="1">
    <citation type="submission" date="2024-04" db="EMBL/GenBank/DDBJ databases">
        <authorList>
            <person name="Waldvogel A.-M."/>
            <person name="Schoenle A."/>
        </authorList>
    </citation>
    <scope>NUCLEOTIDE SEQUENCE [LARGE SCALE GENOMIC DNA]</scope>
</reference>
<dbReference type="Proteomes" id="UP001497482">
    <property type="component" value="Chromosome 18"/>
</dbReference>
<name>A0AAV2KEP3_KNICA</name>
<organism evidence="2 3">
    <name type="scientific">Knipowitschia caucasica</name>
    <name type="common">Caucasian dwarf goby</name>
    <name type="synonym">Pomatoschistus caucasicus</name>
    <dbReference type="NCBI Taxonomy" id="637954"/>
    <lineage>
        <taxon>Eukaryota</taxon>
        <taxon>Metazoa</taxon>
        <taxon>Chordata</taxon>
        <taxon>Craniata</taxon>
        <taxon>Vertebrata</taxon>
        <taxon>Euteleostomi</taxon>
        <taxon>Actinopterygii</taxon>
        <taxon>Neopterygii</taxon>
        <taxon>Teleostei</taxon>
        <taxon>Neoteleostei</taxon>
        <taxon>Acanthomorphata</taxon>
        <taxon>Gobiaria</taxon>
        <taxon>Gobiiformes</taxon>
        <taxon>Gobioidei</taxon>
        <taxon>Gobiidae</taxon>
        <taxon>Gobiinae</taxon>
        <taxon>Knipowitschia</taxon>
    </lineage>
</organism>
<evidence type="ECO:0000313" key="3">
    <source>
        <dbReference type="Proteomes" id="UP001497482"/>
    </source>
</evidence>
<feature type="region of interest" description="Disordered" evidence="1">
    <location>
        <begin position="1"/>
        <end position="34"/>
    </location>
</feature>
<dbReference type="AlphaFoldDB" id="A0AAV2KEP3"/>
<keyword evidence="3" id="KW-1185">Reference proteome</keyword>
<proteinExistence type="predicted"/>